<keyword evidence="3" id="KW-1185">Reference proteome</keyword>
<keyword evidence="1" id="KW-1133">Transmembrane helix</keyword>
<gene>
    <name evidence="2" type="ORF">GCM10011482_05450</name>
</gene>
<proteinExistence type="predicted"/>
<dbReference type="Proteomes" id="UP000622610">
    <property type="component" value="Unassembled WGS sequence"/>
</dbReference>
<sequence>MKNKRLIDLLLGIAFFILGTIALNRPGSTLGFLVFFFGVLAIARGISNILGFGAVSNKESKGFRIFIGLLDIVVGVMFLTNIIRGALFLGIMFSVWFMIESIGNLFLTTRFSKTKGFGKILILLFDIISFVFAIMLLFNPWIATLALPKLVGFSAIAFGVVLIVHGIGFGRSIED</sequence>
<feature type="transmembrane region" description="Helical" evidence="1">
    <location>
        <begin position="7"/>
        <end position="24"/>
    </location>
</feature>
<dbReference type="InterPro" id="IPR052712">
    <property type="entry name" value="Acid_resist_chaperone_HdeD"/>
</dbReference>
<reference evidence="2" key="1">
    <citation type="journal article" date="2014" name="Int. J. Syst. Evol. Microbiol.">
        <title>Complete genome sequence of Corynebacterium casei LMG S-19264T (=DSM 44701T), isolated from a smear-ripened cheese.</title>
        <authorList>
            <consortium name="US DOE Joint Genome Institute (JGI-PGF)"/>
            <person name="Walter F."/>
            <person name="Albersmeier A."/>
            <person name="Kalinowski J."/>
            <person name="Ruckert C."/>
        </authorList>
    </citation>
    <scope>NUCLEOTIDE SEQUENCE</scope>
    <source>
        <strain evidence="2">CCM 8433</strain>
    </source>
</reference>
<keyword evidence="1" id="KW-0812">Transmembrane</keyword>
<reference evidence="2" key="2">
    <citation type="submission" date="2020-09" db="EMBL/GenBank/DDBJ databases">
        <authorList>
            <person name="Sun Q."/>
            <person name="Sedlacek I."/>
        </authorList>
    </citation>
    <scope>NUCLEOTIDE SEQUENCE</scope>
    <source>
        <strain evidence="2">CCM 8433</strain>
    </source>
</reference>
<evidence type="ECO:0000256" key="1">
    <source>
        <dbReference type="SAM" id="Phobius"/>
    </source>
</evidence>
<comment type="caution">
    <text evidence="2">The sequence shown here is derived from an EMBL/GenBank/DDBJ whole genome shotgun (WGS) entry which is preliminary data.</text>
</comment>
<keyword evidence="1" id="KW-0472">Membrane</keyword>
<protein>
    <submittedName>
        <fullName evidence="2">Membrane protein</fullName>
    </submittedName>
</protein>
<dbReference type="PANTHER" id="PTHR34989">
    <property type="entry name" value="PROTEIN HDED"/>
    <property type="match status" value="1"/>
</dbReference>
<evidence type="ECO:0000313" key="3">
    <source>
        <dbReference type="Proteomes" id="UP000622610"/>
    </source>
</evidence>
<evidence type="ECO:0000313" key="2">
    <source>
        <dbReference type="EMBL" id="GGI64891.1"/>
    </source>
</evidence>
<dbReference type="AlphaFoldDB" id="A0A917JDR1"/>
<accession>A0A917JDR1</accession>
<feature type="transmembrane region" description="Helical" evidence="1">
    <location>
        <begin position="62"/>
        <end position="80"/>
    </location>
</feature>
<feature type="transmembrane region" description="Helical" evidence="1">
    <location>
        <begin position="30"/>
        <end position="50"/>
    </location>
</feature>
<organism evidence="2 3">
    <name type="scientific">Enterococcus alcedinis</name>
    <dbReference type="NCBI Taxonomy" id="1274384"/>
    <lineage>
        <taxon>Bacteria</taxon>
        <taxon>Bacillati</taxon>
        <taxon>Bacillota</taxon>
        <taxon>Bacilli</taxon>
        <taxon>Lactobacillales</taxon>
        <taxon>Enterococcaceae</taxon>
        <taxon>Enterococcus</taxon>
    </lineage>
</organism>
<feature type="transmembrane region" description="Helical" evidence="1">
    <location>
        <begin position="86"/>
        <end position="108"/>
    </location>
</feature>
<dbReference type="Pfam" id="PF03729">
    <property type="entry name" value="DUF308"/>
    <property type="match status" value="2"/>
</dbReference>
<feature type="transmembrane region" description="Helical" evidence="1">
    <location>
        <begin position="120"/>
        <end position="138"/>
    </location>
</feature>
<feature type="transmembrane region" description="Helical" evidence="1">
    <location>
        <begin position="150"/>
        <end position="170"/>
    </location>
</feature>
<dbReference type="InterPro" id="IPR005325">
    <property type="entry name" value="DUF308_memb"/>
</dbReference>
<dbReference type="GO" id="GO:0005886">
    <property type="term" value="C:plasma membrane"/>
    <property type="evidence" value="ECO:0007669"/>
    <property type="project" value="TreeGrafter"/>
</dbReference>
<dbReference type="EMBL" id="BMDT01000001">
    <property type="protein sequence ID" value="GGI64891.1"/>
    <property type="molecule type" value="Genomic_DNA"/>
</dbReference>
<dbReference type="RefSeq" id="WP_188366715.1">
    <property type="nucleotide sequence ID" value="NZ_BMDT01000001.1"/>
</dbReference>
<name>A0A917JDR1_9ENTE</name>
<dbReference type="PANTHER" id="PTHR34989:SF1">
    <property type="entry name" value="PROTEIN HDED"/>
    <property type="match status" value="1"/>
</dbReference>